<sequence length="367" mass="39469">MDIQLIILFIIGLVFLVYGADMLVASASKLALIMGISPLVIGLTVVAFGTSAPELAVNIQSAWIGQSDIAIGNVVGSNIANILLILGAAAVIAPLMVSQQLLRLDVPLMIGASFLLWFLVFDGLISLFDGFVLFAGIVIYTVYSIRKSRQENNAAVQAEYAEALDVEVSNKGQTTIFKQIALLIMGLVLLVVGSNWLVDGAVALAKYFGISELVIGLTIVAIGTSLPELATSIIASLRKEADIAVGNVIGSNLFNILAVLGLSAFVAPNGIAVSESAIYFDIPVMLGVALATLPIFFIGHKVERWQGALFLFYYAAYLVYLVLLSTNHTGLEFFSDAMLWFVIPLTVLTLSVFVWRTWQVTKLKINY</sequence>
<feature type="transmembrane region" description="Helical" evidence="5">
    <location>
        <begin position="244"/>
        <end position="266"/>
    </location>
</feature>
<feature type="transmembrane region" description="Helical" evidence="5">
    <location>
        <begin position="69"/>
        <end position="94"/>
    </location>
</feature>
<protein>
    <submittedName>
        <fullName evidence="7">Calcium/sodium antiporter</fullName>
    </submittedName>
</protein>
<dbReference type="RefSeq" id="WP_062151794.1">
    <property type="nucleotide sequence ID" value="NZ_CP012373.2"/>
</dbReference>
<feature type="domain" description="Sodium/calcium exchanger membrane region" evidence="6">
    <location>
        <begin position="179"/>
        <end position="322"/>
    </location>
</feature>
<evidence type="ECO:0000256" key="3">
    <source>
        <dbReference type="ARBA" id="ARBA00022989"/>
    </source>
</evidence>
<dbReference type="STRING" id="288004.AL038_08565"/>
<feature type="transmembrane region" description="Helical" evidence="5">
    <location>
        <begin position="305"/>
        <end position="325"/>
    </location>
</feature>
<dbReference type="GO" id="GO:0005262">
    <property type="term" value="F:calcium channel activity"/>
    <property type="evidence" value="ECO:0007669"/>
    <property type="project" value="TreeGrafter"/>
</dbReference>
<dbReference type="InterPro" id="IPR004837">
    <property type="entry name" value="NaCa_Exmemb"/>
</dbReference>
<organism evidence="7 8">
    <name type="scientific">Beggiatoa leptomitoformis</name>
    <dbReference type="NCBI Taxonomy" id="288004"/>
    <lineage>
        <taxon>Bacteria</taxon>
        <taxon>Pseudomonadati</taxon>
        <taxon>Pseudomonadota</taxon>
        <taxon>Gammaproteobacteria</taxon>
        <taxon>Thiotrichales</taxon>
        <taxon>Thiotrichaceae</taxon>
        <taxon>Beggiatoa</taxon>
    </lineage>
</organism>
<dbReference type="GO" id="GO:0008273">
    <property type="term" value="F:calcium, potassium:sodium antiporter activity"/>
    <property type="evidence" value="ECO:0007669"/>
    <property type="project" value="TreeGrafter"/>
</dbReference>
<feature type="transmembrane region" description="Helical" evidence="5">
    <location>
        <begin position="31"/>
        <end position="49"/>
    </location>
</feature>
<dbReference type="PANTHER" id="PTHR10846:SF8">
    <property type="entry name" value="INNER MEMBRANE PROTEIN YRBG"/>
    <property type="match status" value="1"/>
</dbReference>
<keyword evidence="3 5" id="KW-1133">Transmembrane helix</keyword>
<dbReference type="Gene3D" id="6.10.280.80">
    <property type="entry name" value="NCX, peripheral helical region"/>
    <property type="match status" value="1"/>
</dbReference>
<dbReference type="Pfam" id="PF01699">
    <property type="entry name" value="Na_Ca_ex"/>
    <property type="match status" value="2"/>
</dbReference>
<feature type="transmembrane region" description="Helical" evidence="5">
    <location>
        <begin position="278"/>
        <end position="298"/>
    </location>
</feature>
<evidence type="ECO:0000256" key="1">
    <source>
        <dbReference type="ARBA" id="ARBA00004141"/>
    </source>
</evidence>
<dbReference type="Gene3D" id="1.20.1420.30">
    <property type="entry name" value="NCX, central ion-binding region"/>
    <property type="match status" value="2"/>
</dbReference>
<feature type="domain" description="Sodium/calcium exchanger membrane region" evidence="6">
    <location>
        <begin position="6"/>
        <end position="145"/>
    </location>
</feature>
<keyword evidence="4 5" id="KW-0472">Membrane</keyword>
<comment type="subcellular location">
    <subcellularLocation>
        <location evidence="1">Membrane</location>
        <topology evidence="1">Multi-pass membrane protein</topology>
    </subcellularLocation>
</comment>
<feature type="transmembrane region" description="Helical" evidence="5">
    <location>
        <begin position="180"/>
        <end position="198"/>
    </location>
</feature>
<evidence type="ECO:0000256" key="2">
    <source>
        <dbReference type="ARBA" id="ARBA00022692"/>
    </source>
</evidence>
<dbReference type="InterPro" id="IPR044880">
    <property type="entry name" value="NCX_ion-bd_dom_sf"/>
</dbReference>
<dbReference type="AlphaFoldDB" id="A0A2N9YHJ7"/>
<evidence type="ECO:0000259" key="6">
    <source>
        <dbReference type="Pfam" id="PF01699"/>
    </source>
</evidence>
<evidence type="ECO:0000256" key="5">
    <source>
        <dbReference type="SAM" id="Phobius"/>
    </source>
</evidence>
<feature type="transmembrane region" description="Helical" evidence="5">
    <location>
        <begin position="6"/>
        <end position="24"/>
    </location>
</feature>
<gene>
    <name evidence="7" type="ORF">BLE401_15745</name>
</gene>
<dbReference type="InterPro" id="IPR004481">
    <property type="entry name" value="K/Na/Ca-exchanger"/>
</dbReference>
<dbReference type="NCBIfam" id="TIGR00367">
    <property type="entry name" value="calcium/sodium antiporter"/>
    <property type="match status" value="1"/>
</dbReference>
<evidence type="ECO:0000313" key="7">
    <source>
        <dbReference type="EMBL" id="AUI70008.1"/>
    </source>
</evidence>
<evidence type="ECO:0000313" key="8">
    <source>
        <dbReference type="Proteomes" id="UP000234271"/>
    </source>
</evidence>
<dbReference type="GO" id="GO:0005886">
    <property type="term" value="C:plasma membrane"/>
    <property type="evidence" value="ECO:0007669"/>
    <property type="project" value="TreeGrafter"/>
</dbReference>
<evidence type="ECO:0000256" key="4">
    <source>
        <dbReference type="ARBA" id="ARBA00023136"/>
    </source>
</evidence>
<accession>A0A2N9YHJ7</accession>
<proteinExistence type="predicted"/>
<dbReference type="KEGG" id="blep:AL038_08565"/>
<reference evidence="8" key="1">
    <citation type="submission" date="2016-12" db="EMBL/GenBank/DDBJ databases">
        <title>Complete Genome Sequence of Beggiatoa leptomitiformis D-401.</title>
        <authorList>
            <person name="Fomenkov A."/>
            <person name="Vincze T."/>
            <person name="Grabovich M."/>
            <person name="Anton B.P."/>
            <person name="Dubinina G."/>
            <person name="Orlova M."/>
            <person name="Belousova E."/>
            <person name="Roberts R.J."/>
        </authorList>
    </citation>
    <scope>NUCLEOTIDE SEQUENCE [LARGE SCALE GENOMIC DNA]</scope>
    <source>
        <strain evidence="8">D-401</strain>
    </source>
</reference>
<feature type="transmembrane region" description="Helical" evidence="5">
    <location>
        <begin position="337"/>
        <end position="355"/>
    </location>
</feature>
<dbReference type="PANTHER" id="PTHR10846">
    <property type="entry name" value="SODIUM/POTASSIUM/CALCIUM EXCHANGER"/>
    <property type="match status" value="1"/>
</dbReference>
<keyword evidence="2 5" id="KW-0812">Transmembrane</keyword>
<keyword evidence="8" id="KW-1185">Reference proteome</keyword>
<name>A0A2N9YHJ7_9GAMM</name>
<dbReference type="EMBL" id="CP018889">
    <property type="protein sequence ID" value="AUI70008.1"/>
    <property type="molecule type" value="Genomic_DNA"/>
</dbReference>
<dbReference type="OrthoDB" id="9794225at2"/>
<feature type="transmembrane region" description="Helical" evidence="5">
    <location>
        <begin position="125"/>
        <end position="143"/>
    </location>
</feature>
<dbReference type="GO" id="GO:0006874">
    <property type="term" value="P:intracellular calcium ion homeostasis"/>
    <property type="evidence" value="ECO:0007669"/>
    <property type="project" value="TreeGrafter"/>
</dbReference>
<dbReference type="Proteomes" id="UP000234271">
    <property type="component" value="Chromosome"/>
</dbReference>